<dbReference type="InterPro" id="IPR018389">
    <property type="entry name" value="DctP_fam"/>
</dbReference>
<accession>A0A212JCT8</accession>
<dbReference type="AlphaFoldDB" id="A0A212JCT8"/>
<keyword evidence="1 2" id="KW-0732">Signal</keyword>
<reference evidence="3" key="1">
    <citation type="submission" date="2016-04" db="EMBL/GenBank/DDBJ databases">
        <authorList>
            <person name="Evans L.H."/>
            <person name="Alamgir A."/>
            <person name="Owens N."/>
            <person name="Weber N.D."/>
            <person name="Virtaneva K."/>
            <person name="Barbian K."/>
            <person name="Babar A."/>
            <person name="Rosenke K."/>
        </authorList>
    </citation>
    <scope>NUCLEOTIDE SEQUENCE</scope>
    <source>
        <strain evidence="3">86</strain>
    </source>
</reference>
<dbReference type="PANTHER" id="PTHR33376">
    <property type="match status" value="1"/>
</dbReference>
<gene>
    <name evidence="3" type="ORF">KL86DPRO_11186</name>
</gene>
<feature type="chain" id="PRO_5012849421" evidence="2">
    <location>
        <begin position="23"/>
        <end position="335"/>
    </location>
</feature>
<dbReference type="GO" id="GO:0030288">
    <property type="term" value="C:outer membrane-bounded periplasmic space"/>
    <property type="evidence" value="ECO:0007669"/>
    <property type="project" value="InterPro"/>
</dbReference>
<dbReference type="InterPro" id="IPR004682">
    <property type="entry name" value="TRAP_DctP"/>
</dbReference>
<protein>
    <submittedName>
        <fullName evidence="3">Putative extracellular solute-binding protein</fullName>
    </submittedName>
</protein>
<evidence type="ECO:0000256" key="1">
    <source>
        <dbReference type="ARBA" id="ARBA00022729"/>
    </source>
</evidence>
<dbReference type="InterPro" id="IPR038404">
    <property type="entry name" value="TRAP_DctP_sf"/>
</dbReference>
<evidence type="ECO:0000313" key="3">
    <source>
        <dbReference type="EMBL" id="SBV97260.1"/>
    </source>
</evidence>
<dbReference type="Gene3D" id="3.40.190.170">
    <property type="entry name" value="Bacterial extracellular solute-binding protein, family 7"/>
    <property type="match status" value="1"/>
</dbReference>
<dbReference type="Pfam" id="PF03480">
    <property type="entry name" value="DctP"/>
    <property type="match status" value="1"/>
</dbReference>
<organism evidence="3">
    <name type="scientific">uncultured delta proteobacterium</name>
    <dbReference type="NCBI Taxonomy" id="34034"/>
    <lineage>
        <taxon>Bacteria</taxon>
        <taxon>Deltaproteobacteria</taxon>
        <taxon>environmental samples</taxon>
    </lineage>
</organism>
<name>A0A212JCT8_9DELT</name>
<dbReference type="GO" id="GO:0055085">
    <property type="term" value="P:transmembrane transport"/>
    <property type="evidence" value="ECO:0007669"/>
    <property type="project" value="InterPro"/>
</dbReference>
<feature type="signal peptide" evidence="2">
    <location>
        <begin position="1"/>
        <end position="22"/>
    </location>
</feature>
<dbReference type="GO" id="GO:0030246">
    <property type="term" value="F:carbohydrate binding"/>
    <property type="evidence" value="ECO:0007669"/>
    <property type="project" value="TreeGrafter"/>
</dbReference>
<evidence type="ECO:0000256" key="2">
    <source>
        <dbReference type="SAM" id="SignalP"/>
    </source>
</evidence>
<dbReference type="PIRSF" id="PIRSF006470">
    <property type="entry name" value="DctB"/>
    <property type="match status" value="1"/>
</dbReference>
<sequence>MKRTFFPLLAAAALLVTAFSGAADAEIRTRNLQLGHALSNNPNDNYHMLSVAFSESLKKLSGGKIAVEVFASAQLGNEREMIEGEKIGTIEMAVIGNASLAPFVKQCMVVDLPFMFPNSPAAHKVLDGPAGQKLFAAMEKNGIKPLAWGEGGFRHLINRLRPVKTPGDIAGMKLRAVENPLFIDTYKALDSNPTPMAWPETFTGLQQKTIDGLDIPITVIYTNKFNEIADYLSLTAHFYNALVITMSNQVWKSFNAEEQKIILQAAQEASATQRKFVMENEQKFVDDMAGKGLNVNKDIDFPAFQSKMGVVYTKYGKEIGQDMVDMFIKAVNDSK</sequence>
<dbReference type="EMBL" id="FLUQ01000001">
    <property type="protein sequence ID" value="SBV97260.1"/>
    <property type="molecule type" value="Genomic_DNA"/>
</dbReference>
<dbReference type="NCBIfam" id="NF037995">
    <property type="entry name" value="TRAP_S1"/>
    <property type="match status" value="1"/>
</dbReference>
<proteinExistence type="predicted"/>
<dbReference type="PANTHER" id="PTHR33376:SF2">
    <property type="entry name" value="DICARBOXYLATE-BINDING PERIPLASMIC PROTEIN"/>
    <property type="match status" value="1"/>
</dbReference>
<dbReference type="NCBIfam" id="TIGR00787">
    <property type="entry name" value="dctP"/>
    <property type="match status" value="1"/>
</dbReference>